<dbReference type="Gene3D" id="1.10.10.10">
    <property type="entry name" value="Winged helix-like DNA-binding domain superfamily/Winged helix DNA-binding domain"/>
    <property type="match status" value="1"/>
</dbReference>
<evidence type="ECO:0000256" key="2">
    <source>
        <dbReference type="ARBA" id="ARBA00022840"/>
    </source>
</evidence>
<name>A0A0A0N4R5_STRRN</name>
<dbReference type="GO" id="GO:0004016">
    <property type="term" value="F:adenylate cyclase activity"/>
    <property type="evidence" value="ECO:0007669"/>
    <property type="project" value="TreeGrafter"/>
</dbReference>
<dbReference type="PROSITE" id="PS50043">
    <property type="entry name" value="HTH_LUXR_2"/>
    <property type="match status" value="1"/>
</dbReference>
<dbReference type="CDD" id="cd06170">
    <property type="entry name" value="LuxR_C_like"/>
    <property type="match status" value="1"/>
</dbReference>
<dbReference type="GO" id="GO:0005737">
    <property type="term" value="C:cytoplasm"/>
    <property type="evidence" value="ECO:0007669"/>
    <property type="project" value="TreeGrafter"/>
</dbReference>
<proteinExistence type="predicted"/>
<dbReference type="GO" id="GO:0003677">
    <property type="term" value="F:DNA binding"/>
    <property type="evidence" value="ECO:0007669"/>
    <property type="project" value="InterPro"/>
</dbReference>
<dbReference type="SUPFAM" id="SSF52540">
    <property type="entry name" value="P-loop containing nucleoside triphosphate hydrolases"/>
    <property type="match status" value="1"/>
</dbReference>
<comment type="caution">
    <text evidence="5">The sequence shown here is derived from an EMBL/GenBank/DDBJ whole genome shotgun (WGS) entry which is preliminary data.</text>
</comment>
<dbReference type="STRING" id="1343740.M271_00210"/>
<keyword evidence="2" id="KW-0067">ATP-binding</keyword>
<dbReference type="HOGENOM" id="CLU_006850_1_1_11"/>
<dbReference type="SUPFAM" id="SSF46894">
    <property type="entry name" value="C-terminal effector domain of the bipartite response regulators"/>
    <property type="match status" value="1"/>
</dbReference>
<protein>
    <recommendedName>
        <fullName evidence="4">HTH luxR-type domain-containing protein</fullName>
    </recommendedName>
</protein>
<gene>
    <name evidence="5" type="ORF">D3C57_143460</name>
</gene>
<dbReference type="InterPro" id="IPR011990">
    <property type="entry name" value="TPR-like_helical_dom_sf"/>
</dbReference>
<feature type="domain" description="HTH luxR-type" evidence="4">
    <location>
        <begin position="884"/>
        <end position="949"/>
    </location>
</feature>
<dbReference type="InterPro" id="IPR027417">
    <property type="entry name" value="P-loop_NTPase"/>
</dbReference>
<feature type="region of interest" description="Disordered" evidence="3">
    <location>
        <begin position="941"/>
        <end position="961"/>
    </location>
</feature>
<evidence type="ECO:0000313" key="5">
    <source>
        <dbReference type="EMBL" id="RLV76236.1"/>
    </source>
</evidence>
<dbReference type="PANTHER" id="PTHR16305:SF35">
    <property type="entry name" value="TRANSCRIPTIONAL ACTIVATOR DOMAIN"/>
    <property type="match status" value="1"/>
</dbReference>
<accession>A0A0A0N4R5</accession>
<evidence type="ECO:0000259" key="4">
    <source>
        <dbReference type="PROSITE" id="PS50043"/>
    </source>
</evidence>
<dbReference type="SMART" id="SM00421">
    <property type="entry name" value="HTH_LUXR"/>
    <property type="match status" value="1"/>
</dbReference>
<keyword evidence="1" id="KW-0547">Nucleotide-binding</keyword>
<dbReference type="Proteomes" id="UP000281594">
    <property type="component" value="Unassembled WGS sequence"/>
</dbReference>
<dbReference type="GO" id="GO:0005524">
    <property type="term" value="F:ATP binding"/>
    <property type="evidence" value="ECO:0007669"/>
    <property type="project" value="UniProtKB-KW"/>
</dbReference>
<dbReference type="PANTHER" id="PTHR16305">
    <property type="entry name" value="TESTICULAR SOLUBLE ADENYLYL CYCLASE"/>
    <property type="match status" value="1"/>
</dbReference>
<dbReference type="AlphaFoldDB" id="A0A0A0N4R5"/>
<dbReference type="PROSITE" id="PS00622">
    <property type="entry name" value="HTH_LUXR_1"/>
    <property type="match status" value="1"/>
</dbReference>
<dbReference type="Pfam" id="PF00196">
    <property type="entry name" value="GerE"/>
    <property type="match status" value="1"/>
</dbReference>
<dbReference type="PRINTS" id="PR00038">
    <property type="entry name" value="HTHLUXR"/>
</dbReference>
<dbReference type="SUPFAM" id="SSF48452">
    <property type="entry name" value="TPR-like"/>
    <property type="match status" value="1"/>
</dbReference>
<organism evidence="5 6">
    <name type="scientific">Streptomyces rapamycinicus (strain ATCC 29253 / DSM 41530 / NRRL 5491 / AYB-994)</name>
    <name type="common">Streptomyces hygroscopicus (strain ATCC 29253)</name>
    <dbReference type="NCBI Taxonomy" id="1343740"/>
    <lineage>
        <taxon>Bacteria</taxon>
        <taxon>Bacillati</taxon>
        <taxon>Actinomycetota</taxon>
        <taxon>Actinomycetes</taxon>
        <taxon>Kitasatosporales</taxon>
        <taxon>Streptomycetaceae</taxon>
        <taxon>Streptomyces</taxon>
        <taxon>Streptomyces violaceusniger group</taxon>
    </lineage>
</organism>
<dbReference type="InterPro" id="IPR036388">
    <property type="entry name" value="WH-like_DNA-bd_sf"/>
</dbReference>
<reference evidence="5 6" key="1">
    <citation type="journal article" date="2018" name="J. Biol. Chem.">
        <title>Discovery of the actinoplanic acid pathway in Streptomyces rapamycinicus reveals a genetically conserved synergism with rapamycin.</title>
        <authorList>
            <person name="Mrak P."/>
            <person name="Krastel P."/>
            <person name="Pivk Lukancic P."/>
            <person name="Tao J."/>
            <person name="Pistorius D."/>
            <person name="Moore C.M."/>
        </authorList>
    </citation>
    <scope>NUCLEOTIDE SEQUENCE [LARGE SCALE GENOMIC DNA]</scope>
    <source>
        <strain evidence="5 6">NRRL 5491</strain>
    </source>
</reference>
<dbReference type="RefSeq" id="WP_020865077.1">
    <property type="nucleotide sequence ID" value="NC_022785.1"/>
</dbReference>
<evidence type="ECO:0000313" key="6">
    <source>
        <dbReference type="Proteomes" id="UP000281594"/>
    </source>
</evidence>
<dbReference type="eggNOG" id="COG2909">
    <property type="taxonomic scope" value="Bacteria"/>
</dbReference>
<evidence type="ECO:0000256" key="3">
    <source>
        <dbReference type="SAM" id="MobiDB-lite"/>
    </source>
</evidence>
<dbReference type="InterPro" id="IPR041664">
    <property type="entry name" value="AAA_16"/>
</dbReference>
<dbReference type="EMBL" id="QYCY01000002">
    <property type="protein sequence ID" value="RLV76236.1"/>
    <property type="molecule type" value="Genomic_DNA"/>
</dbReference>
<sequence>MIVTPVGHGAHWTWDRGGEQPARWADRDRELDTLADLARRTAAGHPGLVVVQGPAGIGRSALLHTLAADARRLGLRVLHTRADADRCTLPLGTVRALWGSMAADAPPDPAAPPRQPVPGDAARAPAGIPHGVLTGWHEAVRATAARGPLLIAIDDVHEADPVSLRCLAYTARRLAGLPVLLALSRRDGSAWTPLDEAMMTQPLCRVVRPRPLTAPGIGRVARRLTGAETETRFQVDCLAATGGNPLLVTGLVTALRERGVPLTGAGLDAAGDHDLPAFRECVVRLLRRQPPPAVRAAEAVAVLGDAADRDTCAQLAQVDATTFVRALSVLDSLGLAQASSRTDGRSLAHPAVRNAVLADMPAEQRAGLHGRAARLLHDGGAPASDTAEHLLRSRVTADQPWARAVLREAARKATLEGAVARAVELLRRCVPDDAADACDPDLVAELGIAESTVDTAAGIRHLTAVLDRVSRPGLRFASLSTLIGGLARTGQVDRAVTLLARHRSAVAGTAAGTASARLLEADMLMAATDNLDAYTELLDTESFHMDLPGDTPEARALLAWRAFISVCRMDDVPQALTAAGTVIRLGGPTTDSTATLAAAASVLLYGDRPHEADRAYRQLMHGTDAVRSQAYPTLLGLGAAADERLGALDEALRTTAEALRKTRIARATRYEALPLAVRLHTFLDQGDLAAAMALAAEMPDPRADDEWHWNELLCARGRLHLAQGEPRAALRDLTECGHRQRAWHRTNPAVSFWWYWAGQAHLAVGDRTAAVELGEWAVGLARPAGLPCALGTGLELLAEAADERDRLALLDEAESVLAPTRAALLLAGVRVLRGRALQRAGHTQAARTVLGKGWRETHALGARALHAAAHQALLATGARPRRAISGRSGALTRSEAQVARLAADGWSNTRIADALFVTRRTVEAHLTSVYRKLSLSSGRRELRRGLEPGTGAGVAELPHPQ</sequence>
<dbReference type="GO" id="GO:0006355">
    <property type="term" value="P:regulation of DNA-templated transcription"/>
    <property type="evidence" value="ECO:0007669"/>
    <property type="project" value="InterPro"/>
</dbReference>
<dbReference type="InterPro" id="IPR016032">
    <property type="entry name" value="Sig_transdc_resp-reg_C-effctor"/>
</dbReference>
<dbReference type="Pfam" id="PF13191">
    <property type="entry name" value="AAA_16"/>
    <property type="match status" value="1"/>
</dbReference>
<evidence type="ECO:0000256" key="1">
    <source>
        <dbReference type="ARBA" id="ARBA00022741"/>
    </source>
</evidence>
<dbReference type="KEGG" id="src:M271_00210"/>
<dbReference type="InterPro" id="IPR000792">
    <property type="entry name" value="Tscrpt_reg_LuxR_C"/>
</dbReference>
<dbReference type="Gene3D" id="1.25.40.10">
    <property type="entry name" value="Tetratricopeptide repeat domain"/>
    <property type="match status" value="1"/>
</dbReference>